<organism evidence="1 2">
    <name type="scientific">Litorilituus sediminis</name>
    <dbReference type="NCBI Taxonomy" id="718192"/>
    <lineage>
        <taxon>Bacteria</taxon>
        <taxon>Pseudomonadati</taxon>
        <taxon>Pseudomonadota</taxon>
        <taxon>Gammaproteobacteria</taxon>
        <taxon>Alteromonadales</taxon>
        <taxon>Colwelliaceae</taxon>
        <taxon>Litorilituus</taxon>
    </lineage>
</organism>
<dbReference type="Gene3D" id="1.20.90.10">
    <property type="entry name" value="Phospholipase A2 domain"/>
    <property type="match status" value="1"/>
</dbReference>
<dbReference type="EMBL" id="CP034759">
    <property type="protein sequence ID" value="QBG37680.1"/>
    <property type="molecule type" value="Genomic_DNA"/>
</dbReference>
<accession>A0A4V0ZGL1</accession>
<dbReference type="GO" id="GO:0050482">
    <property type="term" value="P:arachidonate secretion"/>
    <property type="evidence" value="ECO:0007669"/>
    <property type="project" value="InterPro"/>
</dbReference>
<evidence type="ECO:0000313" key="1">
    <source>
        <dbReference type="EMBL" id="QBG37680.1"/>
    </source>
</evidence>
<proteinExistence type="predicted"/>
<dbReference type="AlphaFoldDB" id="A0A4V0ZGL1"/>
<dbReference type="OrthoDB" id="7855474at2"/>
<evidence type="ECO:0000313" key="2">
    <source>
        <dbReference type="Proteomes" id="UP000290244"/>
    </source>
</evidence>
<dbReference type="SUPFAM" id="SSF48619">
    <property type="entry name" value="Phospholipase A2, PLA2"/>
    <property type="match status" value="1"/>
</dbReference>
<dbReference type="InterPro" id="IPR036444">
    <property type="entry name" value="PLipase_A2_dom_sf"/>
</dbReference>
<name>A0A4V0ZGL1_9GAMM</name>
<dbReference type="GO" id="GO:0004623">
    <property type="term" value="F:phospholipase A2 activity"/>
    <property type="evidence" value="ECO:0007669"/>
    <property type="project" value="InterPro"/>
</dbReference>
<keyword evidence="2" id="KW-1185">Reference proteome</keyword>
<dbReference type="GO" id="GO:0006644">
    <property type="term" value="P:phospholipid metabolic process"/>
    <property type="evidence" value="ECO:0007669"/>
    <property type="project" value="InterPro"/>
</dbReference>
<sequence>MANEESQLADFTTDGCSMFPDGTNEQPTLWRHCCVAHDFSYWQGGTYQQRKLADKALRLCLAEVDLPSLGSMMEIGVRLGGSPYFPTPFRWGYGWPYMRGYKALTEQELVKVAEKAPSNLKDY</sequence>
<dbReference type="KEGG" id="lsd:EMK97_02130"/>
<dbReference type="Proteomes" id="UP000290244">
    <property type="component" value="Chromosome"/>
</dbReference>
<gene>
    <name evidence="1" type="ORF">EMK97_02130</name>
</gene>
<protein>
    <submittedName>
        <fullName evidence="1">Uncharacterized protein</fullName>
    </submittedName>
</protein>
<reference evidence="1 2" key="1">
    <citation type="submission" date="2018-12" db="EMBL/GenBank/DDBJ databases">
        <title>Complete genome of Litorilituus sediminis.</title>
        <authorList>
            <person name="Liu A."/>
            <person name="Rong J."/>
        </authorList>
    </citation>
    <scope>NUCLEOTIDE SEQUENCE [LARGE SCALE GENOMIC DNA]</scope>
    <source>
        <strain evidence="1 2">JCM 17549</strain>
    </source>
</reference>